<dbReference type="Proteomes" id="UP000823405">
    <property type="component" value="Unassembled WGS sequence"/>
</dbReference>
<feature type="compositionally biased region" description="Low complexity" evidence="1">
    <location>
        <begin position="1"/>
        <end position="45"/>
    </location>
</feature>
<name>A0A9P6UM17_9FUNG</name>
<dbReference type="EMBL" id="JAAAIN010000624">
    <property type="protein sequence ID" value="KAG0312344.1"/>
    <property type="molecule type" value="Genomic_DNA"/>
</dbReference>
<gene>
    <name evidence="2" type="ORF">BGZ97_011260</name>
</gene>
<evidence type="ECO:0000256" key="1">
    <source>
        <dbReference type="SAM" id="MobiDB-lite"/>
    </source>
</evidence>
<sequence length="52" mass="5183">QLQLQQQHQQLSDQGSSRSEGTRAVGATSGAGAGVSEAEQAGSSSTAWPAAL</sequence>
<comment type="caution">
    <text evidence="2">The sequence shown here is derived from an EMBL/GenBank/DDBJ whole genome shotgun (WGS) entry which is preliminary data.</text>
</comment>
<dbReference type="AlphaFoldDB" id="A0A9P6UM17"/>
<evidence type="ECO:0000313" key="3">
    <source>
        <dbReference type="Proteomes" id="UP000823405"/>
    </source>
</evidence>
<organism evidence="2 3">
    <name type="scientific">Linnemannia gamsii</name>
    <dbReference type="NCBI Taxonomy" id="64522"/>
    <lineage>
        <taxon>Eukaryota</taxon>
        <taxon>Fungi</taxon>
        <taxon>Fungi incertae sedis</taxon>
        <taxon>Mucoromycota</taxon>
        <taxon>Mortierellomycotina</taxon>
        <taxon>Mortierellomycetes</taxon>
        <taxon>Mortierellales</taxon>
        <taxon>Mortierellaceae</taxon>
        <taxon>Linnemannia</taxon>
    </lineage>
</organism>
<evidence type="ECO:0008006" key="4">
    <source>
        <dbReference type="Google" id="ProtNLM"/>
    </source>
</evidence>
<accession>A0A9P6UM17</accession>
<protein>
    <recommendedName>
        <fullName evidence="4">Androgen receptor</fullName>
    </recommendedName>
</protein>
<reference evidence="2" key="1">
    <citation type="journal article" date="2020" name="Fungal Divers.">
        <title>Resolving the Mortierellaceae phylogeny through synthesis of multi-gene phylogenetics and phylogenomics.</title>
        <authorList>
            <person name="Vandepol N."/>
            <person name="Liber J."/>
            <person name="Desiro A."/>
            <person name="Na H."/>
            <person name="Kennedy M."/>
            <person name="Barry K."/>
            <person name="Grigoriev I.V."/>
            <person name="Miller A.N."/>
            <person name="O'Donnell K."/>
            <person name="Stajich J.E."/>
            <person name="Bonito G."/>
        </authorList>
    </citation>
    <scope>NUCLEOTIDE SEQUENCE</scope>
    <source>
        <strain evidence="2">NVP60</strain>
    </source>
</reference>
<feature type="region of interest" description="Disordered" evidence="1">
    <location>
        <begin position="1"/>
        <end position="52"/>
    </location>
</feature>
<feature type="non-terminal residue" evidence="2">
    <location>
        <position position="1"/>
    </location>
</feature>
<keyword evidence="3" id="KW-1185">Reference proteome</keyword>
<proteinExistence type="predicted"/>
<evidence type="ECO:0000313" key="2">
    <source>
        <dbReference type="EMBL" id="KAG0312344.1"/>
    </source>
</evidence>
<feature type="non-terminal residue" evidence="2">
    <location>
        <position position="52"/>
    </location>
</feature>